<evidence type="ECO:0000256" key="1">
    <source>
        <dbReference type="SAM" id="Phobius"/>
    </source>
</evidence>
<dbReference type="AlphaFoldDB" id="A0A9E7D268"/>
<feature type="transmembrane region" description="Helical" evidence="1">
    <location>
        <begin position="81"/>
        <end position="100"/>
    </location>
</feature>
<dbReference type="KEGG" id="fbm:MQE35_00760"/>
<reference evidence="2" key="1">
    <citation type="submission" date="2022-03" db="EMBL/GenBank/DDBJ databases">
        <title>Description of Abyssus ytuae gen. nov., sp. nov., a novel member of the family Flavobacteriaceae isolated from the sediment of Mariana Trench.</title>
        <authorList>
            <person name="Zhang J."/>
            <person name="Xu X."/>
        </authorList>
    </citation>
    <scope>NUCLEOTIDE SEQUENCE</scope>
    <source>
        <strain evidence="2">MT3330</strain>
    </source>
</reference>
<sequence>MKNDTARLNRALAIVVILLFILIIINEEYLRPRFTHLELLNPIIGSLPNFVGSFIISTIVLGGLIKKLVVKNGIYNNRFLLIFLGIAIFLFLSIEEYFPFFTGNKIFDINDIIANALGVLSAYIFFKLLLSRYVNRS</sequence>
<keyword evidence="1" id="KW-1133">Transmembrane helix</keyword>
<organism evidence="2 3">
    <name type="scientific">Abyssalbus ytuae</name>
    <dbReference type="NCBI Taxonomy" id="2926907"/>
    <lineage>
        <taxon>Bacteria</taxon>
        <taxon>Pseudomonadati</taxon>
        <taxon>Bacteroidota</taxon>
        <taxon>Flavobacteriia</taxon>
        <taxon>Flavobacteriales</taxon>
        <taxon>Flavobacteriaceae</taxon>
        <taxon>Abyssalbus</taxon>
    </lineage>
</organism>
<evidence type="ECO:0000313" key="2">
    <source>
        <dbReference type="EMBL" id="UOB17843.1"/>
    </source>
</evidence>
<dbReference type="Proteomes" id="UP000831290">
    <property type="component" value="Chromosome"/>
</dbReference>
<evidence type="ECO:0008006" key="4">
    <source>
        <dbReference type="Google" id="ProtNLM"/>
    </source>
</evidence>
<keyword evidence="3" id="KW-1185">Reference proteome</keyword>
<name>A0A9E7D268_9FLAO</name>
<gene>
    <name evidence="2" type="ORF">MQE35_00760</name>
</gene>
<feature type="transmembrane region" description="Helical" evidence="1">
    <location>
        <begin position="112"/>
        <end position="130"/>
    </location>
</feature>
<keyword evidence="1" id="KW-0472">Membrane</keyword>
<keyword evidence="1" id="KW-0812">Transmembrane</keyword>
<protein>
    <recommendedName>
        <fullName evidence="4">VanZ-like domain-containing protein</fullName>
    </recommendedName>
</protein>
<proteinExistence type="predicted"/>
<dbReference type="RefSeq" id="WP_255843613.1">
    <property type="nucleotide sequence ID" value="NZ_CP094358.1"/>
</dbReference>
<dbReference type="EMBL" id="CP094358">
    <property type="protein sequence ID" value="UOB17843.1"/>
    <property type="molecule type" value="Genomic_DNA"/>
</dbReference>
<evidence type="ECO:0000313" key="3">
    <source>
        <dbReference type="Proteomes" id="UP000831290"/>
    </source>
</evidence>
<accession>A0A9E7D268</accession>
<feature type="transmembrane region" description="Helical" evidence="1">
    <location>
        <begin position="12"/>
        <end position="30"/>
    </location>
</feature>
<feature type="transmembrane region" description="Helical" evidence="1">
    <location>
        <begin position="50"/>
        <end position="69"/>
    </location>
</feature>